<organism evidence="2 3">
    <name type="scientific">Suillus discolor</name>
    <dbReference type="NCBI Taxonomy" id="1912936"/>
    <lineage>
        <taxon>Eukaryota</taxon>
        <taxon>Fungi</taxon>
        <taxon>Dikarya</taxon>
        <taxon>Basidiomycota</taxon>
        <taxon>Agaricomycotina</taxon>
        <taxon>Agaricomycetes</taxon>
        <taxon>Agaricomycetidae</taxon>
        <taxon>Boletales</taxon>
        <taxon>Suillineae</taxon>
        <taxon>Suillaceae</taxon>
        <taxon>Suillus</taxon>
    </lineage>
</organism>
<sequence>MEQSSNRPAKRPRLQGPDGFQVTKNISKPAYKPPPPFVSSFGSPKAGPSTKVHDDKQEKSKDSSRVRERPQPAALPDFGDTSLGREANLKGKGKEKETSVRPAGNRKRPNPFITASNAGADPSHVRLTIAPSESASVHLPPISHPKPHSAPLKPLQPLKPPSFVISAPSNASSSKPLSILKPPPRPQPTSKAIALKPLAPPNFASFAEKQPLTNLKPISSFAINPTKDGAGAELLSLFLQQHGHNFVTPFEREIQRGIGLSPRKNKSAKGKFVRGGMAARAQHMISGTKTDYTLWCLQLKQNLSSAPPAAPTLSCDLLLRILRVLPLPTKTATPTRVHLATCRISSRHRFANITDLRDQCYVVLFPHVIEPSRNFEEGRDVLAWMPWYKVMLSTIVPREILGSLSVEPLMPPRSVIIVPRWHIMQTE</sequence>
<name>A0A9P7F605_9AGAM</name>
<dbReference type="AlphaFoldDB" id="A0A9P7F605"/>
<feature type="compositionally biased region" description="Basic and acidic residues" evidence="1">
    <location>
        <begin position="51"/>
        <end position="70"/>
    </location>
</feature>
<dbReference type="OrthoDB" id="3215163at2759"/>
<feature type="region of interest" description="Disordered" evidence="1">
    <location>
        <begin position="1"/>
        <end position="122"/>
    </location>
</feature>
<reference evidence="2" key="1">
    <citation type="journal article" date="2020" name="New Phytol.">
        <title>Comparative genomics reveals dynamic genome evolution in host specialist ectomycorrhizal fungi.</title>
        <authorList>
            <person name="Lofgren L.A."/>
            <person name="Nguyen N.H."/>
            <person name="Vilgalys R."/>
            <person name="Ruytinx J."/>
            <person name="Liao H.L."/>
            <person name="Branco S."/>
            <person name="Kuo A."/>
            <person name="LaButti K."/>
            <person name="Lipzen A."/>
            <person name="Andreopoulos W."/>
            <person name="Pangilinan J."/>
            <person name="Riley R."/>
            <person name="Hundley H."/>
            <person name="Na H."/>
            <person name="Barry K."/>
            <person name="Grigoriev I.V."/>
            <person name="Stajich J.E."/>
            <person name="Kennedy P.G."/>
        </authorList>
    </citation>
    <scope>NUCLEOTIDE SEQUENCE</scope>
    <source>
        <strain evidence="2">FC423</strain>
    </source>
</reference>
<gene>
    <name evidence="2" type="ORF">F5147DRAFT_696730</name>
</gene>
<dbReference type="GeneID" id="64699725"/>
<feature type="region of interest" description="Disordered" evidence="1">
    <location>
        <begin position="167"/>
        <end position="189"/>
    </location>
</feature>
<dbReference type="RefSeq" id="XP_041292427.1">
    <property type="nucleotide sequence ID" value="XM_041437466.1"/>
</dbReference>
<accession>A0A9P7F605</accession>
<protein>
    <submittedName>
        <fullName evidence="2">Uncharacterized protein</fullName>
    </submittedName>
</protein>
<comment type="caution">
    <text evidence="2">The sequence shown here is derived from an EMBL/GenBank/DDBJ whole genome shotgun (WGS) entry which is preliminary data.</text>
</comment>
<dbReference type="Proteomes" id="UP000823399">
    <property type="component" value="Unassembled WGS sequence"/>
</dbReference>
<evidence type="ECO:0000313" key="3">
    <source>
        <dbReference type="Proteomes" id="UP000823399"/>
    </source>
</evidence>
<keyword evidence="3" id="KW-1185">Reference proteome</keyword>
<feature type="compositionally biased region" description="Basic and acidic residues" evidence="1">
    <location>
        <begin position="87"/>
        <end position="99"/>
    </location>
</feature>
<proteinExistence type="predicted"/>
<evidence type="ECO:0000313" key="2">
    <source>
        <dbReference type="EMBL" id="KAG2107696.1"/>
    </source>
</evidence>
<dbReference type="EMBL" id="JABBWM010000030">
    <property type="protein sequence ID" value="KAG2107696.1"/>
    <property type="molecule type" value="Genomic_DNA"/>
</dbReference>
<evidence type="ECO:0000256" key="1">
    <source>
        <dbReference type="SAM" id="MobiDB-lite"/>
    </source>
</evidence>